<dbReference type="InterPro" id="IPR036116">
    <property type="entry name" value="FN3_sf"/>
</dbReference>
<keyword evidence="3" id="KW-1185">Reference proteome</keyword>
<accession>A0A2T7PSJ5</accession>
<dbReference type="EMBL" id="PZQS01000002">
    <property type="protein sequence ID" value="PVD36384.1"/>
    <property type="molecule type" value="Genomic_DNA"/>
</dbReference>
<dbReference type="Pfam" id="PF13927">
    <property type="entry name" value="Ig_3"/>
    <property type="match status" value="1"/>
</dbReference>
<organism evidence="2 3">
    <name type="scientific">Pomacea canaliculata</name>
    <name type="common">Golden apple snail</name>
    <dbReference type="NCBI Taxonomy" id="400727"/>
    <lineage>
        <taxon>Eukaryota</taxon>
        <taxon>Metazoa</taxon>
        <taxon>Spiralia</taxon>
        <taxon>Lophotrochozoa</taxon>
        <taxon>Mollusca</taxon>
        <taxon>Gastropoda</taxon>
        <taxon>Caenogastropoda</taxon>
        <taxon>Architaenioglossa</taxon>
        <taxon>Ampullarioidea</taxon>
        <taxon>Ampullariidae</taxon>
        <taxon>Pomacea</taxon>
    </lineage>
</organism>
<dbReference type="InterPro" id="IPR007110">
    <property type="entry name" value="Ig-like_dom"/>
</dbReference>
<dbReference type="InterPro" id="IPR003961">
    <property type="entry name" value="FN3_dom"/>
</dbReference>
<sequence length="164" mass="17726">MLWLKTPVKGIETKQVDETVFVEFVWFVCVYVCVCACPNVPHCISCRSLCRSLVCRAASELSGEVVTGPTPEAKISFLLPDTIYGFIVSSYSVGGESEPSEELLVQTLPAEPPMILQLLATVVVEGSTANLTCVVRAEPPPEVQWFAPNKTVPFSSQASTNLGT</sequence>
<reference evidence="2 3" key="1">
    <citation type="submission" date="2018-04" db="EMBL/GenBank/DDBJ databases">
        <title>The genome of golden apple snail Pomacea canaliculata provides insight into stress tolerance and invasive adaptation.</title>
        <authorList>
            <person name="Liu C."/>
            <person name="Liu B."/>
            <person name="Ren Y."/>
            <person name="Zhang Y."/>
            <person name="Wang H."/>
            <person name="Li S."/>
            <person name="Jiang F."/>
            <person name="Yin L."/>
            <person name="Zhang G."/>
            <person name="Qian W."/>
            <person name="Fan W."/>
        </authorList>
    </citation>
    <scope>NUCLEOTIDE SEQUENCE [LARGE SCALE GENOMIC DNA]</scope>
    <source>
        <strain evidence="2">SZHN2017</strain>
        <tissue evidence="2">Muscle</tissue>
    </source>
</reference>
<gene>
    <name evidence="2" type="ORF">C0Q70_03366</name>
</gene>
<dbReference type="OrthoDB" id="6150124at2759"/>
<evidence type="ECO:0000313" key="3">
    <source>
        <dbReference type="Proteomes" id="UP000245119"/>
    </source>
</evidence>
<dbReference type="PROSITE" id="PS50835">
    <property type="entry name" value="IG_LIKE"/>
    <property type="match status" value="1"/>
</dbReference>
<dbReference type="Proteomes" id="UP000245119">
    <property type="component" value="Linkage Group LG2"/>
</dbReference>
<evidence type="ECO:0000259" key="1">
    <source>
        <dbReference type="PROSITE" id="PS50835"/>
    </source>
</evidence>
<comment type="caution">
    <text evidence="2">The sequence shown here is derived from an EMBL/GenBank/DDBJ whole genome shotgun (WGS) entry which is preliminary data.</text>
</comment>
<dbReference type="AlphaFoldDB" id="A0A2T7PSJ5"/>
<dbReference type="InterPro" id="IPR013783">
    <property type="entry name" value="Ig-like_fold"/>
</dbReference>
<dbReference type="SUPFAM" id="SSF49265">
    <property type="entry name" value="Fibronectin type III"/>
    <property type="match status" value="1"/>
</dbReference>
<name>A0A2T7PSJ5_POMCA</name>
<feature type="domain" description="Ig-like" evidence="1">
    <location>
        <begin position="112"/>
        <end position="164"/>
    </location>
</feature>
<protein>
    <recommendedName>
        <fullName evidence="1">Ig-like domain-containing protein</fullName>
    </recommendedName>
</protein>
<dbReference type="InterPro" id="IPR036179">
    <property type="entry name" value="Ig-like_dom_sf"/>
</dbReference>
<proteinExistence type="predicted"/>
<dbReference type="Gene3D" id="2.60.40.10">
    <property type="entry name" value="Immunoglobulins"/>
    <property type="match status" value="2"/>
</dbReference>
<dbReference type="CDD" id="cd00063">
    <property type="entry name" value="FN3"/>
    <property type="match status" value="1"/>
</dbReference>
<evidence type="ECO:0000313" key="2">
    <source>
        <dbReference type="EMBL" id="PVD36384.1"/>
    </source>
</evidence>
<dbReference type="SUPFAM" id="SSF48726">
    <property type="entry name" value="Immunoglobulin"/>
    <property type="match status" value="1"/>
</dbReference>